<keyword evidence="4" id="KW-1185">Reference proteome</keyword>
<protein>
    <recommendedName>
        <fullName evidence="5">Secreted protein</fullName>
    </recommendedName>
</protein>
<comment type="caution">
    <text evidence="3">The sequence shown here is derived from an EMBL/GenBank/DDBJ whole genome shotgun (WGS) entry which is preliminary data.</text>
</comment>
<evidence type="ECO:0000313" key="4">
    <source>
        <dbReference type="Proteomes" id="UP001642484"/>
    </source>
</evidence>
<proteinExistence type="predicted"/>
<reference evidence="3 4" key="1">
    <citation type="submission" date="2024-02" db="EMBL/GenBank/DDBJ databases">
        <authorList>
            <person name="Chen Y."/>
            <person name="Shah S."/>
            <person name="Dougan E. K."/>
            <person name="Thang M."/>
            <person name="Chan C."/>
        </authorList>
    </citation>
    <scope>NUCLEOTIDE SEQUENCE [LARGE SCALE GENOMIC DNA]</scope>
</reference>
<feature type="chain" id="PRO_5045029178" description="Secreted protein" evidence="1">
    <location>
        <begin position="28"/>
        <end position="102"/>
    </location>
</feature>
<gene>
    <name evidence="3" type="ORF">CCMP2556_LOCUS11692</name>
    <name evidence="2" type="ORF">CCMP2556_LOCUS9686</name>
</gene>
<name>A0ABP0JJ66_9DINO</name>
<evidence type="ECO:0000256" key="1">
    <source>
        <dbReference type="SAM" id="SignalP"/>
    </source>
</evidence>
<keyword evidence="1" id="KW-0732">Signal</keyword>
<evidence type="ECO:0000313" key="3">
    <source>
        <dbReference type="EMBL" id="CAK9014457.1"/>
    </source>
</evidence>
<accession>A0ABP0JJ66</accession>
<sequence length="102" mass="11903">MSRAAPQFGHVQMQALFFLLLLAGHDCVRVVDEVKWSQSKWDQLHEDCHWSKMEQRCHGEGCVWKRLPLDLTISSSCRHTDAYLLKHNGLENFHSIMELLKV</sequence>
<organism evidence="3 4">
    <name type="scientific">Durusdinium trenchii</name>
    <dbReference type="NCBI Taxonomy" id="1381693"/>
    <lineage>
        <taxon>Eukaryota</taxon>
        <taxon>Sar</taxon>
        <taxon>Alveolata</taxon>
        <taxon>Dinophyceae</taxon>
        <taxon>Suessiales</taxon>
        <taxon>Symbiodiniaceae</taxon>
        <taxon>Durusdinium</taxon>
    </lineage>
</organism>
<dbReference type="EMBL" id="CAXAMN010004447">
    <property type="protein sequence ID" value="CAK9009492.1"/>
    <property type="molecule type" value="Genomic_DNA"/>
</dbReference>
<evidence type="ECO:0000313" key="2">
    <source>
        <dbReference type="EMBL" id="CAK9009492.1"/>
    </source>
</evidence>
<dbReference type="EMBL" id="CAXAMN010005558">
    <property type="protein sequence ID" value="CAK9014457.1"/>
    <property type="molecule type" value="Genomic_DNA"/>
</dbReference>
<feature type="signal peptide" evidence="1">
    <location>
        <begin position="1"/>
        <end position="27"/>
    </location>
</feature>
<dbReference type="Proteomes" id="UP001642484">
    <property type="component" value="Unassembled WGS sequence"/>
</dbReference>
<evidence type="ECO:0008006" key="5">
    <source>
        <dbReference type="Google" id="ProtNLM"/>
    </source>
</evidence>